<protein>
    <recommendedName>
        <fullName evidence="6">ABC transmembrane type-1 domain-containing protein</fullName>
    </recommendedName>
</protein>
<feature type="transmembrane region" description="Helical" evidence="5">
    <location>
        <begin position="155"/>
        <end position="175"/>
    </location>
</feature>
<dbReference type="AlphaFoldDB" id="A0A2U2MYY4"/>
<dbReference type="EMBL" id="QFFI01000023">
    <property type="protein sequence ID" value="PWG62017.1"/>
    <property type="molecule type" value="Genomic_DNA"/>
</dbReference>
<dbReference type="GO" id="GO:0140359">
    <property type="term" value="F:ABC-type transporter activity"/>
    <property type="evidence" value="ECO:0007669"/>
    <property type="project" value="InterPro"/>
</dbReference>
<gene>
    <name evidence="7" type="ORF">DEM34_13610</name>
</gene>
<accession>A0A2U2MYY4</accession>
<dbReference type="GO" id="GO:0005524">
    <property type="term" value="F:ATP binding"/>
    <property type="evidence" value="ECO:0007669"/>
    <property type="project" value="InterPro"/>
</dbReference>
<dbReference type="Proteomes" id="UP000245474">
    <property type="component" value="Unassembled WGS sequence"/>
</dbReference>
<evidence type="ECO:0000259" key="6">
    <source>
        <dbReference type="PROSITE" id="PS50929"/>
    </source>
</evidence>
<evidence type="ECO:0000256" key="5">
    <source>
        <dbReference type="SAM" id="Phobius"/>
    </source>
</evidence>
<dbReference type="InterPro" id="IPR036640">
    <property type="entry name" value="ABC1_TM_sf"/>
</dbReference>
<name>A0A2U2MYY4_9GAMM</name>
<evidence type="ECO:0000256" key="4">
    <source>
        <dbReference type="ARBA" id="ARBA00023136"/>
    </source>
</evidence>
<evidence type="ECO:0000313" key="8">
    <source>
        <dbReference type="Proteomes" id="UP000245474"/>
    </source>
</evidence>
<dbReference type="Pfam" id="PF00664">
    <property type="entry name" value="ABC_membrane"/>
    <property type="match status" value="1"/>
</dbReference>
<reference evidence="7 8" key="1">
    <citation type="submission" date="2018-05" db="EMBL/GenBank/DDBJ databases">
        <title>Spiribacter halobius sp. nov., a moderately halophilic bacterium isolated from marine solar saltern.</title>
        <authorList>
            <person name="Zheng W.-S."/>
            <person name="Lu D.-C."/>
            <person name="Du Z.-J."/>
        </authorList>
    </citation>
    <scope>NUCLEOTIDE SEQUENCE [LARGE SCALE GENOMIC DNA]</scope>
    <source>
        <strain evidence="7 8">E85</strain>
    </source>
</reference>
<evidence type="ECO:0000256" key="2">
    <source>
        <dbReference type="ARBA" id="ARBA00022692"/>
    </source>
</evidence>
<comment type="caution">
    <text evidence="7">The sequence shown here is derived from an EMBL/GenBank/DDBJ whole genome shotgun (WGS) entry which is preliminary data.</text>
</comment>
<keyword evidence="4 5" id="KW-0472">Membrane</keyword>
<dbReference type="InterPro" id="IPR011527">
    <property type="entry name" value="ABC1_TM_dom"/>
</dbReference>
<dbReference type="GO" id="GO:0005886">
    <property type="term" value="C:plasma membrane"/>
    <property type="evidence" value="ECO:0007669"/>
    <property type="project" value="UniProtKB-SubCell"/>
</dbReference>
<sequence>MIRLPPLLSGRRRWLMARLLLWGLGQAGAAVATALLMERVFSGFESGGRPVTAVAVLLAVALGAFGLRVLERTDAERLGQRYVASCRLWMYDRLADPEAAGLSPRRRGLMMARFVSDLSAVRLWVSQGIARLVTGSVAATGALLAAALIDPRLALAVLGPFALAGVAVAVLRPRLAGAVAEMRRRRGRVAAHVGEVLESLPDWEAHIEAKERRRLNRRSRFLRDAAARRARFSEAVRAAPQLAAALAAPAVLAVAAADPALGAGAVVGVLSVLGFLAQSTGDLARALDYRLNFRIARGKLEQSLNRRAAPAGNPSPEARECA</sequence>
<dbReference type="SUPFAM" id="SSF90123">
    <property type="entry name" value="ABC transporter transmembrane region"/>
    <property type="match status" value="1"/>
</dbReference>
<keyword evidence="3 5" id="KW-1133">Transmembrane helix</keyword>
<feature type="transmembrane region" description="Helical" evidence="5">
    <location>
        <begin position="238"/>
        <end position="257"/>
    </location>
</feature>
<organism evidence="7 8">
    <name type="scientific">Sediminicurvatus halobius</name>
    <dbReference type="NCBI Taxonomy" id="2182432"/>
    <lineage>
        <taxon>Bacteria</taxon>
        <taxon>Pseudomonadati</taxon>
        <taxon>Pseudomonadota</taxon>
        <taxon>Gammaproteobacteria</taxon>
        <taxon>Chromatiales</taxon>
        <taxon>Ectothiorhodospiraceae</taxon>
        <taxon>Sediminicurvatus</taxon>
    </lineage>
</organism>
<dbReference type="RefSeq" id="WP_109679373.1">
    <property type="nucleotide sequence ID" value="NZ_CP086615.1"/>
</dbReference>
<dbReference type="OrthoDB" id="5871055at2"/>
<evidence type="ECO:0000313" key="7">
    <source>
        <dbReference type="EMBL" id="PWG62017.1"/>
    </source>
</evidence>
<keyword evidence="2 5" id="KW-0812">Transmembrane</keyword>
<feature type="transmembrane region" description="Helical" evidence="5">
    <location>
        <begin position="263"/>
        <end position="284"/>
    </location>
</feature>
<feature type="domain" description="ABC transmembrane type-1" evidence="6">
    <location>
        <begin position="19"/>
        <end position="292"/>
    </location>
</feature>
<proteinExistence type="predicted"/>
<dbReference type="Gene3D" id="1.20.1560.10">
    <property type="entry name" value="ABC transporter type 1, transmembrane domain"/>
    <property type="match status" value="1"/>
</dbReference>
<feature type="transmembrane region" description="Helical" evidence="5">
    <location>
        <begin position="129"/>
        <end position="149"/>
    </location>
</feature>
<evidence type="ECO:0000256" key="3">
    <source>
        <dbReference type="ARBA" id="ARBA00022989"/>
    </source>
</evidence>
<comment type="subcellular location">
    <subcellularLocation>
        <location evidence="1">Cell membrane</location>
        <topology evidence="1">Multi-pass membrane protein</topology>
    </subcellularLocation>
</comment>
<evidence type="ECO:0000256" key="1">
    <source>
        <dbReference type="ARBA" id="ARBA00004651"/>
    </source>
</evidence>
<keyword evidence="8" id="KW-1185">Reference proteome</keyword>
<feature type="transmembrane region" description="Helical" evidence="5">
    <location>
        <begin position="50"/>
        <end position="70"/>
    </location>
</feature>
<dbReference type="PROSITE" id="PS50929">
    <property type="entry name" value="ABC_TM1F"/>
    <property type="match status" value="1"/>
</dbReference>